<comment type="caution">
    <text evidence="2">The sequence shown here is derived from an EMBL/GenBank/DDBJ whole genome shotgun (WGS) entry which is preliminary data.</text>
</comment>
<gene>
    <name evidence="2" type="ORF">HYC85_025610</name>
</gene>
<proteinExistence type="predicted"/>
<evidence type="ECO:0000313" key="3">
    <source>
        <dbReference type="Proteomes" id="UP000593564"/>
    </source>
</evidence>
<accession>A0A7J7GFD1</accession>
<feature type="domain" description="3-beta hydroxysteroid dehydrogenase/isomerase" evidence="1">
    <location>
        <begin position="9"/>
        <end position="58"/>
    </location>
</feature>
<reference evidence="3" key="1">
    <citation type="journal article" date="2020" name="Nat. Commun.">
        <title>Genome assembly of wild tea tree DASZ reveals pedigree and selection history of tea varieties.</title>
        <authorList>
            <person name="Zhang W."/>
            <person name="Zhang Y."/>
            <person name="Qiu H."/>
            <person name="Guo Y."/>
            <person name="Wan H."/>
            <person name="Zhang X."/>
            <person name="Scossa F."/>
            <person name="Alseekh S."/>
            <person name="Zhang Q."/>
            <person name="Wang P."/>
            <person name="Xu L."/>
            <person name="Schmidt M.H."/>
            <person name="Jia X."/>
            <person name="Li D."/>
            <person name="Zhu A."/>
            <person name="Guo F."/>
            <person name="Chen W."/>
            <person name="Ni D."/>
            <person name="Usadel B."/>
            <person name="Fernie A.R."/>
            <person name="Wen W."/>
        </authorList>
    </citation>
    <scope>NUCLEOTIDE SEQUENCE [LARGE SCALE GENOMIC DNA]</scope>
    <source>
        <strain evidence="3">cv. G240</strain>
    </source>
</reference>
<keyword evidence="3" id="KW-1185">Reference proteome</keyword>
<dbReference type="AlphaFoldDB" id="A0A7J7GFD1"/>
<reference evidence="2 3" key="2">
    <citation type="submission" date="2020-07" db="EMBL/GenBank/DDBJ databases">
        <title>Genome assembly of wild tea tree DASZ reveals pedigree and selection history of tea varieties.</title>
        <authorList>
            <person name="Zhang W."/>
        </authorList>
    </citation>
    <scope>NUCLEOTIDE SEQUENCE [LARGE SCALE GENOMIC DNA]</scope>
    <source>
        <strain evidence="3">cv. G240</strain>
        <tissue evidence="2">Leaf</tissue>
    </source>
</reference>
<dbReference type="Proteomes" id="UP000593564">
    <property type="component" value="Unassembled WGS sequence"/>
</dbReference>
<protein>
    <recommendedName>
        <fullName evidence="1">3-beta hydroxysteroid dehydrogenase/isomerase domain-containing protein</fullName>
    </recommendedName>
</protein>
<evidence type="ECO:0000259" key="1">
    <source>
        <dbReference type="Pfam" id="PF01073"/>
    </source>
</evidence>
<name>A0A7J7GFD1_CAMSI</name>
<dbReference type="GO" id="GO:0006694">
    <property type="term" value="P:steroid biosynthetic process"/>
    <property type="evidence" value="ECO:0007669"/>
    <property type="project" value="InterPro"/>
</dbReference>
<organism evidence="2 3">
    <name type="scientific">Camellia sinensis</name>
    <name type="common">Tea plant</name>
    <name type="synonym">Thea sinensis</name>
    <dbReference type="NCBI Taxonomy" id="4442"/>
    <lineage>
        <taxon>Eukaryota</taxon>
        <taxon>Viridiplantae</taxon>
        <taxon>Streptophyta</taxon>
        <taxon>Embryophyta</taxon>
        <taxon>Tracheophyta</taxon>
        <taxon>Spermatophyta</taxon>
        <taxon>Magnoliopsida</taxon>
        <taxon>eudicotyledons</taxon>
        <taxon>Gunneridae</taxon>
        <taxon>Pentapetalae</taxon>
        <taxon>asterids</taxon>
        <taxon>Ericales</taxon>
        <taxon>Theaceae</taxon>
        <taxon>Camellia</taxon>
    </lineage>
</organism>
<evidence type="ECO:0000313" key="2">
    <source>
        <dbReference type="EMBL" id="KAF5938104.1"/>
    </source>
</evidence>
<dbReference type="GO" id="GO:0016616">
    <property type="term" value="F:oxidoreductase activity, acting on the CH-OH group of donors, NAD or NADP as acceptor"/>
    <property type="evidence" value="ECO:0007669"/>
    <property type="project" value="InterPro"/>
</dbReference>
<dbReference type="EMBL" id="JACBKZ010000012">
    <property type="protein sequence ID" value="KAF5938104.1"/>
    <property type="molecule type" value="Genomic_DNA"/>
</dbReference>
<dbReference type="Pfam" id="PF01073">
    <property type="entry name" value="3Beta_HSD"/>
    <property type="match status" value="1"/>
</dbReference>
<dbReference type="InterPro" id="IPR002225">
    <property type="entry name" value="3Beta_OHSteriod_DH/Estase"/>
</dbReference>
<sequence length="74" mass="8052">MIHILPLKLKEALVIKSNDSNGLLTCCIRLSSIFGPGDELLVPLLVSATRAGKSKVTQFFVHVISHVVTALHIF</sequence>